<gene>
    <name evidence="8" type="ORF">D6B99_11940</name>
</gene>
<dbReference type="PANTHER" id="PTHR11452">
    <property type="entry name" value="ALPHA-GALACTOSIDASE/ALPHA-N-ACETYLGALACTOSAMINIDASE"/>
    <property type="match status" value="1"/>
</dbReference>
<dbReference type="PANTHER" id="PTHR11452:SF42">
    <property type="entry name" value="ALPHA-GALACTOSIDASE"/>
    <property type="match status" value="1"/>
</dbReference>
<keyword evidence="9" id="KW-1185">Reference proteome</keyword>
<accession>A0A386HQM5</accession>
<evidence type="ECO:0000259" key="7">
    <source>
        <dbReference type="Pfam" id="PF17801"/>
    </source>
</evidence>
<keyword evidence="5" id="KW-1015">Disulfide bond</keyword>
<dbReference type="EC" id="3.2.1.22" evidence="5"/>
<dbReference type="GO" id="GO:0005975">
    <property type="term" value="P:carbohydrate metabolic process"/>
    <property type="evidence" value="ECO:0007669"/>
    <property type="project" value="InterPro"/>
</dbReference>
<evidence type="ECO:0000256" key="6">
    <source>
        <dbReference type="SAM" id="Phobius"/>
    </source>
</evidence>
<dbReference type="OrthoDB" id="9807519at2"/>
<reference evidence="8 9" key="1">
    <citation type="submission" date="2018-09" db="EMBL/GenBank/DDBJ databases">
        <title>Arachidicoccus sp. nov., a bacterium isolated from soil.</title>
        <authorList>
            <person name="Weon H.-Y."/>
            <person name="Kwon S.-W."/>
            <person name="Lee S.A."/>
        </authorList>
    </citation>
    <scope>NUCLEOTIDE SEQUENCE [LARGE SCALE GENOMIC DNA]</scope>
    <source>
        <strain evidence="8 9">KIS59-12</strain>
    </source>
</reference>
<comment type="similarity">
    <text evidence="1 5">Belongs to the glycosyl hydrolase 27 family.</text>
</comment>
<proteinExistence type="inferred from homology"/>
<dbReference type="KEGG" id="ark:D6B99_11940"/>
<feature type="domain" description="Alpha galactosidase C-terminal" evidence="7">
    <location>
        <begin position="433"/>
        <end position="503"/>
    </location>
</feature>
<keyword evidence="6" id="KW-1133">Transmembrane helix</keyword>
<evidence type="ECO:0000256" key="5">
    <source>
        <dbReference type="RuleBase" id="RU361168"/>
    </source>
</evidence>
<keyword evidence="4 5" id="KW-0326">Glycosidase</keyword>
<sequence>MAEERRKQYRNIGIIEAGTNRIERDSISYSRQPSNGMIKTFFEFSLIYTMEKKLKYFLLVIGILFSGVHLFAQQNAIALTPPMGWNSYNCYGSAVHEDEVKANAIYMAKNLKQFGWQYIVVDFLWDYDNPPGSTVGNPFQSRLPDGSYIPWLSMDQYGRLLPDVNKFPSACGGKGFKPLSDYIHSLGLKFGIHVMRGIPRQAVWAKSPILGTKDITADMIADTSSTCSWLNHMYGLDMQKPGAQQYLNSILKLYASWGVDFIKVDDISRPYRTAEIEGYRKAIQSCGRPIVLSLSPGETPIKEAAHVKKYANMWRVADDFWDNWAQLLKMFDYAKTWEGIGGPGHWPDCDMMQIGKLSKRGPVGPERYSRFTKDELYTHMSFWCLYRSPLMLGGNLPENRKLENNLITNEEVLAVDQNGQNPEQLYKNDSSMVWVSHIPESKDIYVGLFNIADNAHKVNIDFSQLGINGKVIVRDLWQRTDLGSFRHTYTRMINAHGCALLRLRIQ</sequence>
<dbReference type="Gene3D" id="3.20.20.70">
    <property type="entry name" value="Aldolase class I"/>
    <property type="match status" value="1"/>
</dbReference>
<dbReference type="CDD" id="cd14792">
    <property type="entry name" value="GH27"/>
    <property type="match status" value="1"/>
</dbReference>
<dbReference type="GO" id="GO:0004557">
    <property type="term" value="F:alpha-galactosidase activity"/>
    <property type="evidence" value="ECO:0007669"/>
    <property type="project" value="UniProtKB-EC"/>
</dbReference>
<dbReference type="InterPro" id="IPR013780">
    <property type="entry name" value="Glyco_hydro_b"/>
</dbReference>
<name>A0A386HQM5_9BACT</name>
<dbReference type="PRINTS" id="PR00740">
    <property type="entry name" value="GLHYDRLASE27"/>
</dbReference>
<keyword evidence="6" id="KW-0472">Membrane</keyword>
<dbReference type="Pfam" id="PF17801">
    <property type="entry name" value="Melibiase_C"/>
    <property type="match status" value="1"/>
</dbReference>
<dbReference type="SUPFAM" id="SSF51011">
    <property type="entry name" value="Glycosyl hydrolase domain"/>
    <property type="match status" value="1"/>
</dbReference>
<evidence type="ECO:0000256" key="4">
    <source>
        <dbReference type="ARBA" id="ARBA00023295"/>
    </source>
</evidence>
<dbReference type="EMBL" id="CP032489">
    <property type="protein sequence ID" value="AYD48248.1"/>
    <property type="molecule type" value="Genomic_DNA"/>
</dbReference>
<comment type="catalytic activity">
    <reaction evidence="5">
        <text>Hydrolysis of terminal, non-reducing alpha-D-galactose residues in alpha-D-galactosides, including galactose oligosaccharides, galactomannans and galactolipids.</text>
        <dbReference type="EC" id="3.2.1.22"/>
    </reaction>
</comment>
<evidence type="ECO:0000256" key="3">
    <source>
        <dbReference type="ARBA" id="ARBA00022801"/>
    </source>
</evidence>
<keyword evidence="2" id="KW-0732">Signal</keyword>
<dbReference type="Proteomes" id="UP000266118">
    <property type="component" value="Chromosome"/>
</dbReference>
<organism evidence="8 9">
    <name type="scientific">Arachidicoccus soli</name>
    <dbReference type="NCBI Taxonomy" id="2341117"/>
    <lineage>
        <taxon>Bacteria</taxon>
        <taxon>Pseudomonadati</taxon>
        <taxon>Bacteroidota</taxon>
        <taxon>Chitinophagia</taxon>
        <taxon>Chitinophagales</taxon>
        <taxon>Chitinophagaceae</taxon>
        <taxon>Arachidicoccus</taxon>
    </lineage>
</organism>
<dbReference type="InterPro" id="IPR013785">
    <property type="entry name" value="Aldolase_TIM"/>
</dbReference>
<protein>
    <recommendedName>
        <fullName evidence="5">Alpha-galactosidase</fullName>
        <ecNumber evidence="5">3.2.1.22</ecNumber>
    </recommendedName>
    <alternativeName>
        <fullName evidence="5">Melibiase</fullName>
    </alternativeName>
</protein>
<dbReference type="AlphaFoldDB" id="A0A386HQM5"/>
<dbReference type="Pfam" id="PF16499">
    <property type="entry name" value="Melibiase_2"/>
    <property type="match status" value="1"/>
</dbReference>
<dbReference type="InterPro" id="IPR002241">
    <property type="entry name" value="Glyco_hydro_27"/>
</dbReference>
<keyword evidence="6" id="KW-0812">Transmembrane</keyword>
<dbReference type="SUPFAM" id="SSF51445">
    <property type="entry name" value="(Trans)glycosidases"/>
    <property type="match status" value="1"/>
</dbReference>
<dbReference type="Gene3D" id="2.60.40.1180">
    <property type="entry name" value="Golgi alpha-mannosidase II"/>
    <property type="match status" value="1"/>
</dbReference>
<feature type="transmembrane region" description="Helical" evidence="6">
    <location>
        <begin position="54"/>
        <end position="72"/>
    </location>
</feature>
<evidence type="ECO:0000313" key="9">
    <source>
        <dbReference type="Proteomes" id="UP000266118"/>
    </source>
</evidence>
<dbReference type="InterPro" id="IPR041233">
    <property type="entry name" value="Melibiase_C"/>
</dbReference>
<evidence type="ECO:0000313" key="8">
    <source>
        <dbReference type="EMBL" id="AYD48248.1"/>
    </source>
</evidence>
<keyword evidence="3 5" id="KW-0378">Hydrolase</keyword>
<dbReference type="InterPro" id="IPR017853">
    <property type="entry name" value="GH"/>
</dbReference>
<evidence type="ECO:0000256" key="2">
    <source>
        <dbReference type="ARBA" id="ARBA00022729"/>
    </source>
</evidence>
<evidence type="ECO:0000256" key="1">
    <source>
        <dbReference type="ARBA" id="ARBA00009743"/>
    </source>
</evidence>